<dbReference type="Proteomes" id="UP000281553">
    <property type="component" value="Unassembled WGS sequence"/>
</dbReference>
<evidence type="ECO:0000256" key="1">
    <source>
        <dbReference type="SAM" id="MobiDB-lite"/>
    </source>
</evidence>
<reference evidence="2 3" key="1">
    <citation type="submission" date="2018-11" db="EMBL/GenBank/DDBJ databases">
        <authorList>
            <consortium name="Pathogen Informatics"/>
        </authorList>
    </citation>
    <scope>NUCLEOTIDE SEQUENCE [LARGE SCALE GENOMIC DNA]</scope>
</reference>
<sequence length="157" mass="16685">MLPKSEDPQTQPLNLACPKRDPDMEPAAGGLLPPPLFASQQTAIKEFMAQFEQQFLLNQLMGSLTAAGGVAGSSEVSTPSQVSSPALPPVLAPATSQSLSKFNVSGTLFCWPEQSEGVSINSQQYALLLLLLQCPGGTVETLPVLWLWSPLQLEVGH</sequence>
<name>A0A3P7MMU8_DIBLA</name>
<dbReference type="EMBL" id="UYRU01080358">
    <property type="protein sequence ID" value="VDN30965.1"/>
    <property type="molecule type" value="Genomic_DNA"/>
</dbReference>
<feature type="region of interest" description="Disordered" evidence="1">
    <location>
        <begin position="1"/>
        <end position="29"/>
    </location>
</feature>
<gene>
    <name evidence="2" type="ORF">DILT_LOCUS15655</name>
</gene>
<organism evidence="2 3">
    <name type="scientific">Dibothriocephalus latus</name>
    <name type="common">Fish tapeworm</name>
    <name type="synonym">Diphyllobothrium latum</name>
    <dbReference type="NCBI Taxonomy" id="60516"/>
    <lineage>
        <taxon>Eukaryota</taxon>
        <taxon>Metazoa</taxon>
        <taxon>Spiralia</taxon>
        <taxon>Lophotrochozoa</taxon>
        <taxon>Platyhelminthes</taxon>
        <taxon>Cestoda</taxon>
        <taxon>Eucestoda</taxon>
        <taxon>Diphyllobothriidea</taxon>
        <taxon>Diphyllobothriidae</taxon>
        <taxon>Dibothriocephalus</taxon>
    </lineage>
</organism>
<evidence type="ECO:0000313" key="3">
    <source>
        <dbReference type="Proteomes" id="UP000281553"/>
    </source>
</evidence>
<proteinExistence type="predicted"/>
<accession>A0A3P7MMU8</accession>
<protein>
    <submittedName>
        <fullName evidence="2">Uncharacterized protein</fullName>
    </submittedName>
</protein>
<evidence type="ECO:0000313" key="2">
    <source>
        <dbReference type="EMBL" id="VDN30965.1"/>
    </source>
</evidence>
<dbReference type="AlphaFoldDB" id="A0A3P7MMU8"/>
<keyword evidence="3" id="KW-1185">Reference proteome</keyword>